<accession>A0A1L4D1S5</accession>
<evidence type="ECO:0000256" key="2">
    <source>
        <dbReference type="ARBA" id="ARBA00004236"/>
    </source>
</evidence>
<dbReference type="RefSeq" id="WP_148697901.1">
    <property type="nucleotide sequence ID" value="NZ_CP017834.1"/>
</dbReference>
<keyword evidence="8" id="KW-0378">Hydrolase</keyword>
<dbReference type="OrthoDB" id="5293884at2"/>
<feature type="region of interest" description="Disordered" evidence="14">
    <location>
        <begin position="634"/>
        <end position="667"/>
    </location>
</feature>
<dbReference type="GO" id="GO:0005886">
    <property type="term" value="C:plasma membrane"/>
    <property type="evidence" value="ECO:0007669"/>
    <property type="project" value="UniProtKB-SubCell"/>
</dbReference>
<evidence type="ECO:0000256" key="15">
    <source>
        <dbReference type="SAM" id="Phobius"/>
    </source>
</evidence>
<keyword evidence="19" id="KW-1185">Reference proteome</keyword>
<evidence type="ECO:0000256" key="13">
    <source>
        <dbReference type="ARBA" id="ARBA00023316"/>
    </source>
</evidence>
<name>A0A1L4D1S5_9BACT</name>
<feature type="transmembrane region" description="Helical" evidence="15">
    <location>
        <begin position="20"/>
        <end position="37"/>
    </location>
</feature>
<dbReference type="GO" id="GO:0008658">
    <property type="term" value="F:penicillin binding"/>
    <property type="evidence" value="ECO:0007669"/>
    <property type="project" value="InterPro"/>
</dbReference>
<keyword evidence="12 15" id="KW-0472">Membrane</keyword>
<keyword evidence="3" id="KW-1003">Cell membrane</keyword>
<dbReference type="PANTHER" id="PTHR30627:SF2">
    <property type="entry name" value="PEPTIDOGLYCAN D,D-TRANSPEPTIDASE MRDA"/>
    <property type="match status" value="1"/>
</dbReference>
<dbReference type="GO" id="GO:0006508">
    <property type="term" value="P:proteolysis"/>
    <property type="evidence" value="ECO:0007669"/>
    <property type="project" value="UniProtKB-KW"/>
</dbReference>
<evidence type="ECO:0000256" key="4">
    <source>
        <dbReference type="ARBA" id="ARBA00022519"/>
    </source>
</evidence>
<feature type="domain" description="Penicillin-binding protein transpeptidase" evidence="16">
    <location>
        <begin position="273"/>
        <end position="611"/>
    </location>
</feature>
<evidence type="ECO:0000259" key="16">
    <source>
        <dbReference type="Pfam" id="PF00905"/>
    </source>
</evidence>
<keyword evidence="13" id="KW-0961">Cell wall biogenesis/degradation</keyword>
<dbReference type="SUPFAM" id="SSF56519">
    <property type="entry name" value="Penicillin binding protein dimerisation domain"/>
    <property type="match status" value="1"/>
</dbReference>
<evidence type="ECO:0000256" key="11">
    <source>
        <dbReference type="ARBA" id="ARBA00022989"/>
    </source>
</evidence>
<dbReference type="InterPro" id="IPR001460">
    <property type="entry name" value="PCN-bd_Tpept"/>
</dbReference>
<reference evidence="18 19" key="1">
    <citation type="submission" date="2016-10" db="EMBL/GenBank/DDBJ databases">
        <title>Silvanigrella aquatica sp. nov., isolated from a freshwater lake located in the Black Forest, Germany, description of Silvanigrellaceae fam. nov., Silvanigrellales ord. nov., reclassification of the order Bdellovibrionales in the class Oligoflexia, reclassification of the families Bacteriovoracaceae and Halobacteriovoraceae in the new order Bacteriovoracales ord. nov., and reclassification of the family Pseudobacteriovoracaceae in the order Oligoflexiales.</title>
        <authorList>
            <person name="Hahn M.W."/>
            <person name="Schmidt J."/>
            <person name="Koll U."/>
            <person name="Rohde M."/>
            <person name="Verbag S."/>
            <person name="Pitt A."/>
            <person name="Nakai R."/>
            <person name="Naganuma T."/>
            <person name="Lang E."/>
        </authorList>
    </citation>
    <scope>NUCLEOTIDE SEQUENCE [LARGE SCALE GENOMIC DNA]</scope>
    <source>
        <strain evidence="18 19">MWH-Nonnen-W8red</strain>
    </source>
</reference>
<dbReference type="GO" id="GO:0009002">
    <property type="term" value="F:serine-type D-Ala-D-Ala carboxypeptidase activity"/>
    <property type="evidence" value="ECO:0007669"/>
    <property type="project" value="InterPro"/>
</dbReference>
<evidence type="ECO:0000256" key="12">
    <source>
        <dbReference type="ARBA" id="ARBA00023136"/>
    </source>
</evidence>
<dbReference type="Pfam" id="PF03717">
    <property type="entry name" value="PBP_dimer"/>
    <property type="match status" value="1"/>
</dbReference>
<dbReference type="InterPro" id="IPR036138">
    <property type="entry name" value="PBP_dimer_sf"/>
</dbReference>
<dbReference type="SUPFAM" id="SSF56601">
    <property type="entry name" value="beta-lactamase/transpeptidase-like"/>
    <property type="match status" value="1"/>
</dbReference>
<dbReference type="GO" id="GO:0008360">
    <property type="term" value="P:regulation of cell shape"/>
    <property type="evidence" value="ECO:0007669"/>
    <property type="project" value="UniProtKB-KW"/>
</dbReference>
<evidence type="ECO:0000256" key="3">
    <source>
        <dbReference type="ARBA" id="ARBA00022475"/>
    </source>
</evidence>
<evidence type="ECO:0000256" key="5">
    <source>
        <dbReference type="ARBA" id="ARBA00022645"/>
    </source>
</evidence>
<dbReference type="EMBL" id="CP017834">
    <property type="protein sequence ID" value="APJ04148.1"/>
    <property type="molecule type" value="Genomic_DNA"/>
</dbReference>
<dbReference type="AlphaFoldDB" id="A0A1L4D1S5"/>
<organism evidence="18 19">
    <name type="scientific">Silvanigrella aquatica</name>
    <dbReference type="NCBI Taxonomy" id="1915309"/>
    <lineage>
        <taxon>Bacteria</taxon>
        <taxon>Pseudomonadati</taxon>
        <taxon>Bdellovibrionota</taxon>
        <taxon>Oligoflexia</taxon>
        <taxon>Silvanigrellales</taxon>
        <taxon>Silvanigrellaceae</taxon>
        <taxon>Silvanigrella</taxon>
    </lineage>
</organism>
<dbReference type="Gene3D" id="3.40.710.10">
    <property type="entry name" value="DD-peptidase/beta-lactamase superfamily"/>
    <property type="match status" value="1"/>
</dbReference>
<dbReference type="Gene3D" id="3.30.1390.30">
    <property type="entry name" value="Penicillin-binding protein 2a, domain 3"/>
    <property type="match status" value="1"/>
</dbReference>
<evidence type="ECO:0000313" key="19">
    <source>
        <dbReference type="Proteomes" id="UP000184731"/>
    </source>
</evidence>
<dbReference type="Gene3D" id="3.90.1310.10">
    <property type="entry name" value="Penicillin-binding protein 2a (Domain 2)"/>
    <property type="match status" value="1"/>
</dbReference>
<dbReference type="Proteomes" id="UP000184731">
    <property type="component" value="Chromosome"/>
</dbReference>
<keyword evidence="9" id="KW-0133">Cell shape</keyword>
<dbReference type="InterPro" id="IPR012338">
    <property type="entry name" value="Beta-lactam/transpept-like"/>
</dbReference>
<evidence type="ECO:0000256" key="6">
    <source>
        <dbReference type="ARBA" id="ARBA00022670"/>
    </source>
</evidence>
<gene>
    <name evidence="18" type="ORF">AXG55_09620</name>
</gene>
<dbReference type="InterPro" id="IPR017790">
    <property type="entry name" value="Penicillin-binding_protein_2"/>
</dbReference>
<sequence length="667" mass="74113">MLDNRSKQESVSDPNRRNIIISCFLGITAAITARLWYLQIIKGSDFSVASARNRVREITRPAPRGLIYDRYSKILLSNRLFFDLIVIPQYLQNRPKTLSIVSDLFHIPIAQIERKLLESQANPKFVPVRIKRNLSLHEVATLESNKFFLPGVDVDSAPRRDYLGNESAHLFGYLGEVTSKELDILNSQVSSYQYRVGSIIGKAGIERKYERNLRGGEGREALLVDALGRLQPDSSLDIALNLSRPAQRGNDVYLTIDSELQNVATEAFRNKNGAVCALNPNNGEILVYLSNPNYKLSMYQDGLTMEDWQNLRSNPFKPLLDKVTGGAYPPGSTFKIIVAIAALEEGLITPDRKFNCPGYFVLGNGRWKCWKHTGHGPVSMSTALQLSCDVYFYNVGNMVGIDRIAKWGRLFGLGERTGLDLNMELSGISPSTEWKLRTKGLPWLSGDTINASIGQGFNLCTPIQILNAFAAVSNGGILYKPHILKKIVDSQNKIIFEEKQTIIRQIKINPANLAVVKKGLQDVVEASDGTAKKARVEGFTVSGKTGTAQTSALKFTKGVKQDDIAFKALDHAWFASYSPSDTPEIAVVVFSEYDGGGGGANAAPIAQQIIEAYWRKKFPQKFSKPTKTALTTEKLQSQQENQIDFGEQNANINREENNNMNIPDELR</sequence>
<proteinExistence type="predicted"/>
<dbReference type="GO" id="GO:0009252">
    <property type="term" value="P:peptidoglycan biosynthetic process"/>
    <property type="evidence" value="ECO:0007669"/>
    <property type="project" value="UniProtKB-KW"/>
</dbReference>
<dbReference type="Pfam" id="PF00905">
    <property type="entry name" value="Transpeptidase"/>
    <property type="match status" value="1"/>
</dbReference>
<keyword evidence="7 15" id="KW-0812">Transmembrane</keyword>
<dbReference type="KEGG" id="saqi:AXG55_09620"/>
<dbReference type="InterPro" id="IPR005311">
    <property type="entry name" value="PBP_dimer"/>
</dbReference>
<evidence type="ECO:0000256" key="14">
    <source>
        <dbReference type="SAM" id="MobiDB-lite"/>
    </source>
</evidence>
<evidence type="ECO:0000256" key="1">
    <source>
        <dbReference type="ARBA" id="ARBA00004167"/>
    </source>
</evidence>
<comment type="subcellular location">
    <subcellularLocation>
        <location evidence="2">Cell membrane</location>
    </subcellularLocation>
    <subcellularLocation>
        <location evidence="1">Membrane</location>
        <topology evidence="1">Single-pass membrane protein</topology>
    </subcellularLocation>
</comment>
<evidence type="ECO:0000256" key="10">
    <source>
        <dbReference type="ARBA" id="ARBA00022984"/>
    </source>
</evidence>
<dbReference type="GO" id="GO:0071972">
    <property type="term" value="F:peptidoglycan L,D-transpeptidase activity"/>
    <property type="evidence" value="ECO:0007669"/>
    <property type="project" value="TreeGrafter"/>
</dbReference>
<evidence type="ECO:0000256" key="8">
    <source>
        <dbReference type="ARBA" id="ARBA00022801"/>
    </source>
</evidence>
<dbReference type="PANTHER" id="PTHR30627">
    <property type="entry name" value="PEPTIDOGLYCAN D,D-TRANSPEPTIDASE"/>
    <property type="match status" value="1"/>
</dbReference>
<evidence type="ECO:0000259" key="17">
    <source>
        <dbReference type="Pfam" id="PF03717"/>
    </source>
</evidence>
<keyword evidence="4" id="KW-0997">Cell inner membrane</keyword>
<keyword evidence="11 15" id="KW-1133">Transmembrane helix</keyword>
<dbReference type="InterPro" id="IPR050515">
    <property type="entry name" value="Beta-lactam/transpept"/>
</dbReference>
<keyword evidence="10" id="KW-0573">Peptidoglycan synthesis</keyword>
<dbReference type="GO" id="GO:0071555">
    <property type="term" value="P:cell wall organization"/>
    <property type="evidence" value="ECO:0007669"/>
    <property type="project" value="UniProtKB-KW"/>
</dbReference>
<protein>
    <submittedName>
        <fullName evidence="18">Penicillin-binding protein 2</fullName>
    </submittedName>
</protein>
<keyword evidence="6" id="KW-0645">Protease</keyword>
<dbReference type="FunFam" id="3.40.710.10:FF:000024">
    <property type="entry name" value="Penicillin-binding protein 2"/>
    <property type="match status" value="1"/>
</dbReference>
<keyword evidence="5" id="KW-0121">Carboxypeptidase</keyword>
<evidence type="ECO:0000313" key="18">
    <source>
        <dbReference type="EMBL" id="APJ04148.1"/>
    </source>
</evidence>
<evidence type="ECO:0000256" key="7">
    <source>
        <dbReference type="ARBA" id="ARBA00022692"/>
    </source>
</evidence>
<dbReference type="STRING" id="1915309.AXG55_09620"/>
<feature type="domain" description="Penicillin-binding protein dimerisation" evidence="17">
    <location>
        <begin position="60"/>
        <end position="230"/>
    </location>
</feature>
<dbReference type="NCBIfam" id="TIGR03423">
    <property type="entry name" value="pbp2_mrdA"/>
    <property type="match status" value="1"/>
</dbReference>
<evidence type="ECO:0000256" key="9">
    <source>
        <dbReference type="ARBA" id="ARBA00022960"/>
    </source>
</evidence>